<dbReference type="PANTHER" id="PTHR11946">
    <property type="entry name" value="VALYL-TRNA SYNTHETASES"/>
    <property type="match status" value="1"/>
</dbReference>
<dbReference type="AlphaFoldDB" id="F6PJX3"/>
<dbReference type="SUPFAM" id="SSF52374">
    <property type="entry name" value="Nucleotidylyl transferase"/>
    <property type="match status" value="1"/>
</dbReference>
<dbReference type="Pfam" id="PF00133">
    <property type="entry name" value="tRNA-synt_1"/>
    <property type="match status" value="1"/>
</dbReference>
<dbReference type="PANTHER" id="PTHR11946:SF71">
    <property type="entry name" value="VALINE--TRNA LIGASE, MITOCHONDRIAL"/>
    <property type="match status" value="1"/>
</dbReference>
<dbReference type="PRINTS" id="PR00986">
    <property type="entry name" value="TRNASYNTHVAL"/>
</dbReference>
<keyword evidence="6 17" id="KW-0436">Ligase</keyword>
<keyword evidence="8 17" id="KW-0067">ATP-binding</keyword>
<keyword evidence="10" id="KW-0809">Transit peptide</keyword>
<dbReference type="NCBIfam" id="NF004349">
    <property type="entry name" value="PRK05729.1"/>
    <property type="match status" value="1"/>
</dbReference>
<dbReference type="InterPro" id="IPR009008">
    <property type="entry name" value="Val/Leu/Ile-tRNA-synth_edit"/>
</dbReference>
<evidence type="ECO:0000256" key="17">
    <source>
        <dbReference type="RuleBase" id="RU363035"/>
    </source>
</evidence>
<dbReference type="InterPro" id="IPR002300">
    <property type="entry name" value="aa-tRNA-synth_Ia"/>
</dbReference>
<dbReference type="SUPFAM" id="SSF47323">
    <property type="entry name" value="Anticodon-binding domain of a subclass of class I aminoacyl-tRNA synthetases"/>
    <property type="match status" value="1"/>
</dbReference>
<dbReference type="CDD" id="cd07962">
    <property type="entry name" value="Anticodon_Ia_Val"/>
    <property type="match status" value="1"/>
</dbReference>
<dbReference type="Proteomes" id="UP000008144">
    <property type="component" value="Chromosome 7"/>
</dbReference>
<dbReference type="PROSITE" id="PS00178">
    <property type="entry name" value="AA_TRNA_LIGASE_I"/>
    <property type="match status" value="1"/>
</dbReference>
<dbReference type="Gene3D" id="1.10.730.10">
    <property type="entry name" value="Isoleucyl-tRNA Synthetase, Domain 1"/>
    <property type="match status" value="1"/>
</dbReference>
<comment type="catalytic activity">
    <reaction evidence="16">
        <text>tRNA(Val) + L-valine + ATP = L-valyl-tRNA(Val) + AMP + diphosphate</text>
        <dbReference type="Rhea" id="RHEA:10704"/>
        <dbReference type="Rhea" id="RHEA-COMP:9672"/>
        <dbReference type="Rhea" id="RHEA-COMP:9708"/>
        <dbReference type="ChEBI" id="CHEBI:30616"/>
        <dbReference type="ChEBI" id="CHEBI:33019"/>
        <dbReference type="ChEBI" id="CHEBI:57762"/>
        <dbReference type="ChEBI" id="CHEBI:78442"/>
        <dbReference type="ChEBI" id="CHEBI:78537"/>
        <dbReference type="ChEBI" id="CHEBI:456215"/>
        <dbReference type="EC" id="6.1.1.9"/>
    </reaction>
</comment>
<keyword evidence="9 17" id="KW-0648">Protein biosynthesis</keyword>
<dbReference type="InParanoid" id="F6PJX3"/>
<reference evidence="22" key="1">
    <citation type="journal article" date="2002" name="Science">
        <title>The draft genome of Ciona intestinalis: insights into chordate and vertebrate origins.</title>
        <authorList>
            <person name="Dehal P."/>
            <person name="Satou Y."/>
            <person name="Campbell R.K."/>
            <person name="Chapman J."/>
            <person name="Degnan B."/>
            <person name="De Tomaso A."/>
            <person name="Davidson B."/>
            <person name="Di Gregorio A."/>
            <person name="Gelpke M."/>
            <person name="Goodstein D.M."/>
            <person name="Harafuji N."/>
            <person name="Hastings K.E."/>
            <person name="Ho I."/>
            <person name="Hotta K."/>
            <person name="Huang W."/>
            <person name="Kawashima T."/>
            <person name="Lemaire P."/>
            <person name="Martinez D."/>
            <person name="Meinertzhagen I.A."/>
            <person name="Necula S."/>
            <person name="Nonaka M."/>
            <person name="Putnam N."/>
            <person name="Rash S."/>
            <person name="Saiga H."/>
            <person name="Satake M."/>
            <person name="Terry A."/>
            <person name="Yamada L."/>
            <person name="Wang H.G."/>
            <person name="Awazu S."/>
            <person name="Azumi K."/>
            <person name="Boore J."/>
            <person name="Branno M."/>
            <person name="Chin-Bow S."/>
            <person name="DeSantis R."/>
            <person name="Doyle S."/>
            <person name="Francino P."/>
            <person name="Keys D.N."/>
            <person name="Haga S."/>
            <person name="Hayashi H."/>
            <person name="Hino K."/>
            <person name="Imai K.S."/>
            <person name="Inaba K."/>
            <person name="Kano S."/>
            <person name="Kobayashi K."/>
            <person name="Kobayashi M."/>
            <person name="Lee B.I."/>
            <person name="Makabe K.W."/>
            <person name="Manohar C."/>
            <person name="Matassi G."/>
            <person name="Medina M."/>
            <person name="Mochizuki Y."/>
            <person name="Mount S."/>
            <person name="Morishita T."/>
            <person name="Miura S."/>
            <person name="Nakayama A."/>
            <person name="Nishizaka S."/>
            <person name="Nomoto H."/>
            <person name="Ohta F."/>
            <person name="Oishi K."/>
            <person name="Rigoutsos I."/>
            <person name="Sano M."/>
            <person name="Sasaki A."/>
            <person name="Sasakura Y."/>
            <person name="Shoguchi E."/>
            <person name="Shin-i T."/>
            <person name="Spagnuolo A."/>
            <person name="Stainier D."/>
            <person name="Suzuki M.M."/>
            <person name="Tassy O."/>
            <person name="Takatori N."/>
            <person name="Tokuoka M."/>
            <person name="Yagi K."/>
            <person name="Yoshizaki F."/>
            <person name="Wada S."/>
            <person name="Zhang C."/>
            <person name="Hyatt P.D."/>
            <person name="Larimer F."/>
            <person name="Detter C."/>
            <person name="Doggett N."/>
            <person name="Glavina T."/>
            <person name="Hawkins T."/>
            <person name="Richardson P."/>
            <person name="Lucas S."/>
            <person name="Kohara Y."/>
            <person name="Levine M."/>
            <person name="Satoh N."/>
            <person name="Rokhsar D.S."/>
        </authorList>
    </citation>
    <scope>NUCLEOTIDE SEQUENCE [LARGE SCALE GENOMIC DNA]</scope>
</reference>
<dbReference type="NCBIfam" id="TIGR00422">
    <property type="entry name" value="valS"/>
    <property type="match status" value="1"/>
</dbReference>
<dbReference type="CDD" id="cd00817">
    <property type="entry name" value="ValRS_core"/>
    <property type="match status" value="1"/>
</dbReference>
<keyword evidence="22" id="KW-1185">Reference proteome</keyword>
<evidence type="ECO:0000259" key="19">
    <source>
        <dbReference type="Pfam" id="PF00133"/>
    </source>
</evidence>
<evidence type="ECO:0000256" key="8">
    <source>
        <dbReference type="ARBA" id="ARBA00022840"/>
    </source>
</evidence>
<dbReference type="EC" id="6.1.1.9" evidence="4"/>
<feature type="region of interest" description="Disordered" evidence="18">
    <location>
        <begin position="1"/>
        <end position="36"/>
    </location>
</feature>
<name>F6PJX3_CIOIN</name>
<accession>F6PJX3</accession>
<dbReference type="InterPro" id="IPR013155">
    <property type="entry name" value="M/V/L/I-tRNA-synth_anticd-bd"/>
</dbReference>
<evidence type="ECO:0000256" key="12">
    <source>
        <dbReference type="ARBA" id="ARBA00023146"/>
    </source>
</evidence>
<evidence type="ECO:0000256" key="15">
    <source>
        <dbReference type="ARBA" id="ARBA00043854"/>
    </source>
</evidence>
<dbReference type="GO" id="GO:0005524">
    <property type="term" value="F:ATP binding"/>
    <property type="evidence" value="ECO:0007669"/>
    <property type="project" value="UniProtKB-KW"/>
</dbReference>
<reference evidence="21" key="3">
    <citation type="submission" date="2025-08" db="UniProtKB">
        <authorList>
            <consortium name="Ensembl"/>
        </authorList>
    </citation>
    <scope>IDENTIFICATION</scope>
</reference>
<dbReference type="InterPro" id="IPR001412">
    <property type="entry name" value="aa-tRNA-synth_I_CS"/>
</dbReference>
<evidence type="ECO:0000256" key="18">
    <source>
        <dbReference type="SAM" id="MobiDB-lite"/>
    </source>
</evidence>
<evidence type="ECO:0000256" key="16">
    <source>
        <dbReference type="ARBA" id="ARBA00047552"/>
    </source>
</evidence>
<evidence type="ECO:0000256" key="13">
    <source>
        <dbReference type="ARBA" id="ARBA00029936"/>
    </source>
</evidence>
<evidence type="ECO:0000256" key="1">
    <source>
        <dbReference type="ARBA" id="ARBA00004173"/>
    </source>
</evidence>
<evidence type="ECO:0000256" key="9">
    <source>
        <dbReference type="ARBA" id="ARBA00022917"/>
    </source>
</evidence>
<keyword evidence="5" id="KW-0963">Cytoplasm</keyword>
<evidence type="ECO:0000256" key="5">
    <source>
        <dbReference type="ARBA" id="ARBA00022490"/>
    </source>
</evidence>
<dbReference type="GO" id="GO:0005829">
    <property type="term" value="C:cytosol"/>
    <property type="evidence" value="ECO:0000318"/>
    <property type="project" value="GO_Central"/>
</dbReference>
<dbReference type="FunFam" id="3.40.50.620:FF:000078">
    <property type="entry name" value="Valine--tRNA ligase, mitochondrial"/>
    <property type="match status" value="1"/>
</dbReference>
<feature type="domain" description="Aminoacyl-tRNA synthetase class Ia" evidence="19">
    <location>
        <begin position="56"/>
        <end position="669"/>
    </location>
</feature>
<evidence type="ECO:0000313" key="21">
    <source>
        <dbReference type="Ensembl" id="ENSCINP00000016746.3"/>
    </source>
</evidence>
<dbReference type="Ensembl" id="ENSCINT00000016746.3">
    <property type="protein sequence ID" value="ENSCINP00000016746.3"/>
    <property type="gene ID" value="ENSCING00000008182.3"/>
</dbReference>
<dbReference type="FunFam" id="3.40.50.620:FF:000020">
    <property type="entry name" value="Valine--tRNA ligase, mitochondrial"/>
    <property type="match status" value="1"/>
</dbReference>
<comment type="similarity">
    <text evidence="3 17">Belongs to the class-I aminoacyl-tRNA synthetase family.</text>
</comment>
<dbReference type="GO" id="GO:0004832">
    <property type="term" value="F:valine-tRNA ligase activity"/>
    <property type="evidence" value="ECO:0000318"/>
    <property type="project" value="GO_Central"/>
</dbReference>
<evidence type="ECO:0000256" key="11">
    <source>
        <dbReference type="ARBA" id="ARBA00023128"/>
    </source>
</evidence>
<evidence type="ECO:0000256" key="4">
    <source>
        <dbReference type="ARBA" id="ARBA00013169"/>
    </source>
</evidence>
<dbReference type="GO" id="GO:0005739">
    <property type="term" value="C:mitochondrion"/>
    <property type="evidence" value="ECO:0007669"/>
    <property type="project" value="UniProtKB-SubCell"/>
</dbReference>
<dbReference type="Gene3D" id="3.90.740.10">
    <property type="entry name" value="Valyl/Leucyl/Isoleucyl-tRNA synthetase, editing domain"/>
    <property type="match status" value="1"/>
</dbReference>
<reference evidence="21" key="2">
    <citation type="journal article" date="2008" name="Genome Biol.">
        <title>Improved genome assembly and evidence-based global gene model set for the chordate Ciona intestinalis: new insight into intron and operon populations.</title>
        <authorList>
            <person name="Satou Y."/>
            <person name="Mineta K."/>
            <person name="Ogasawara M."/>
            <person name="Sasakura Y."/>
            <person name="Shoguchi E."/>
            <person name="Ueno K."/>
            <person name="Yamada L."/>
            <person name="Matsumoto J."/>
            <person name="Wasserscheid J."/>
            <person name="Dewar K."/>
            <person name="Wiley G.B."/>
            <person name="Macmil S.L."/>
            <person name="Roe B.A."/>
            <person name="Zeller R.W."/>
            <person name="Hastings K.E."/>
            <person name="Lemaire P."/>
            <person name="Lindquist E."/>
            <person name="Endo T."/>
            <person name="Hotta K."/>
            <person name="Inaba K."/>
        </authorList>
    </citation>
    <scope>NUCLEOTIDE SEQUENCE [LARGE SCALE GENOMIC DNA]</scope>
    <source>
        <strain evidence="21">wild type</strain>
    </source>
</reference>
<protein>
    <recommendedName>
        <fullName evidence="14">Valine--tRNA ligase, mitochondrial</fullName>
        <ecNumber evidence="4">6.1.1.9</ecNumber>
    </recommendedName>
    <alternativeName>
        <fullName evidence="13">Valyl-tRNA synthetase</fullName>
    </alternativeName>
</protein>
<dbReference type="SUPFAM" id="SSF50677">
    <property type="entry name" value="ValRS/IleRS/LeuRS editing domain"/>
    <property type="match status" value="1"/>
</dbReference>
<keyword evidence="12 17" id="KW-0030">Aminoacyl-tRNA synthetase</keyword>
<sequence length="814" mass="93665">MRLKQQIDQIKEQSRGTTWPRFPEFEYTSPTKPGEKKDISIQLPKSYSPKFVERAWYEWWEKSGFFKPRKRTKDASTYSMVVPPPNITGNLHLGHALTSSLEDVFVRWQRMLGNETLWVPGSDHAGIATQMVVERFIENKYNTSRTELGRKKFEEAVWIWKETKGDRIIEQFRRLGSSLDWDHSTFTLNPEYSYAVNEAFIRLHDEGLIYRDEKLINWCCHLGTSVSDLEVNRVEPESSVEIPGYDLKVPTGTMHNFAYKLVDPVGDVDEIIVSTTRLETMPGDTGVAVNPHDPRYSNLIGRMVKHPLFDHKLIPIVADNAVDMDKGTGALKVTPAHSFVDFEIGKRHNLPLVSCINKKLFKTAPPNERWKNKDSIHRFDARQLVLDYLHQVGLYRGNTDHQSSLRICSRSGDVIEPIIAKQWFVSVNEMASDALQAVNDGRIKFVQDEYAKQWQHWLTTTGDWCISRSLWWGHQIPVYRCKDDTTGHHNRREQWVSAHTEKSALEKFGGSPDDTTITQDTDVLDTWFSSALFPFAALGWPKETPNLKKFYPLNLMETGNDLIFFWVARMVMMGMKLTGEVPFHNVLLHPLIRDNMGRKMSKSVGNIIDPMDVIDGKRIEALEFMYLKKEEKLLSATSIASGGDFPMIGSDALRLALCLYSTESSHINFNLMVAVECRKFFLKIWNIMRFVINLFEHDKFIKEQVNHTHYYVIRAGDVWILSKLCDVIDTTNTHLSNHNVSAAARSLQFFWKETFSSVYVVINEEGKGVGYQATNDQQIAIAVNILRVAETALRLFSPFAPFLTEELWQRLPKQ</sequence>
<feature type="domain" description="Methionyl/Valyl/Leucyl/Isoleucyl-tRNA synthetase anticodon-binding" evidence="20">
    <location>
        <begin position="717"/>
        <end position="809"/>
    </location>
</feature>
<dbReference type="GO" id="GO:0002161">
    <property type="term" value="F:aminoacyl-tRNA deacylase activity"/>
    <property type="evidence" value="ECO:0007669"/>
    <property type="project" value="InterPro"/>
</dbReference>
<dbReference type="InterPro" id="IPR033705">
    <property type="entry name" value="Anticodon_Ia_Val"/>
</dbReference>
<keyword evidence="7 17" id="KW-0547">Nucleotide-binding</keyword>
<dbReference type="EMBL" id="EAAA01002490">
    <property type="status" value="NOT_ANNOTATED_CDS"/>
    <property type="molecule type" value="Genomic_DNA"/>
</dbReference>
<keyword evidence="11" id="KW-0496">Mitochondrion</keyword>
<evidence type="ECO:0000256" key="14">
    <source>
        <dbReference type="ARBA" id="ARBA00040837"/>
    </source>
</evidence>
<dbReference type="InterPro" id="IPR002303">
    <property type="entry name" value="Valyl-tRNA_ligase"/>
</dbReference>
<evidence type="ECO:0000256" key="3">
    <source>
        <dbReference type="ARBA" id="ARBA00005594"/>
    </source>
</evidence>
<dbReference type="GO" id="GO:0006438">
    <property type="term" value="P:valyl-tRNA aminoacylation"/>
    <property type="evidence" value="ECO:0000318"/>
    <property type="project" value="GO_Central"/>
</dbReference>
<dbReference type="Gene3D" id="3.40.50.620">
    <property type="entry name" value="HUPs"/>
    <property type="match status" value="2"/>
</dbReference>
<comment type="function">
    <text evidence="15">Catalyzes the attachment of valine to tRNA(Val) in a two-step reaction: valine is first activated by ATP to form Val-AMP and then transferred to the acceptor end of tRNA(Val).</text>
</comment>
<comment type="subcellular location">
    <subcellularLocation>
        <location evidence="2">Cytoplasm</location>
    </subcellularLocation>
    <subcellularLocation>
        <location evidence="1">Mitochondrion</location>
    </subcellularLocation>
</comment>
<organism evidence="21 22">
    <name type="scientific">Ciona intestinalis</name>
    <name type="common">Transparent sea squirt</name>
    <name type="synonym">Ascidia intestinalis</name>
    <dbReference type="NCBI Taxonomy" id="7719"/>
    <lineage>
        <taxon>Eukaryota</taxon>
        <taxon>Metazoa</taxon>
        <taxon>Chordata</taxon>
        <taxon>Tunicata</taxon>
        <taxon>Ascidiacea</taxon>
        <taxon>Phlebobranchia</taxon>
        <taxon>Cionidae</taxon>
        <taxon>Ciona</taxon>
    </lineage>
</organism>
<evidence type="ECO:0000313" key="22">
    <source>
        <dbReference type="Proteomes" id="UP000008144"/>
    </source>
</evidence>
<evidence type="ECO:0000256" key="6">
    <source>
        <dbReference type="ARBA" id="ARBA00022598"/>
    </source>
</evidence>
<dbReference type="HOGENOM" id="CLU_001493_0_0_1"/>
<evidence type="ECO:0000256" key="7">
    <source>
        <dbReference type="ARBA" id="ARBA00022741"/>
    </source>
</evidence>
<evidence type="ECO:0000256" key="10">
    <source>
        <dbReference type="ARBA" id="ARBA00022946"/>
    </source>
</evidence>
<dbReference type="Pfam" id="PF08264">
    <property type="entry name" value="Anticodon_1"/>
    <property type="match status" value="1"/>
</dbReference>
<dbReference type="InterPro" id="IPR009080">
    <property type="entry name" value="tRNAsynth_Ia_anticodon-bd"/>
</dbReference>
<evidence type="ECO:0000256" key="2">
    <source>
        <dbReference type="ARBA" id="ARBA00004496"/>
    </source>
</evidence>
<dbReference type="GeneTree" id="ENSGT00940000167981"/>
<evidence type="ECO:0000259" key="20">
    <source>
        <dbReference type="Pfam" id="PF08264"/>
    </source>
</evidence>
<dbReference type="InterPro" id="IPR014729">
    <property type="entry name" value="Rossmann-like_a/b/a_fold"/>
</dbReference>
<reference evidence="21" key="4">
    <citation type="submission" date="2025-09" db="UniProtKB">
        <authorList>
            <consortium name="Ensembl"/>
        </authorList>
    </citation>
    <scope>IDENTIFICATION</scope>
</reference>
<dbReference type="OMA" id="PPNCATN"/>
<dbReference type="STRING" id="7719.ENSCINP00000016746"/>
<proteinExistence type="inferred from homology"/>